<keyword evidence="4" id="KW-1185">Reference proteome</keyword>
<accession>A0A1P8UF11</accession>
<keyword evidence="1" id="KW-0812">Transmembrane</keyword>
<dbReference type="Proteomes" id="UP000243807">
    <property type="component" value="Chromosome"/>
</dbReference>
<gene>
    <name evidence="3" type="ORF">BW247_04490</name>
</gene>
<evidence type="ECO:0000256" key="1">
    <source>
        <dbReference type="SAM" id="Phobius"/>
    </source>
</evidence>
<evidence type="ECO:0000313" key="4">
    <source>
        <dbReference type="Proteomes" id="UP000243807"/>
    </source>
</evidence>
<dbReference type="AlphaFoldDB" id="A0A1P8UF11"/>
<feature type="domain" description="Inner membrane protein YgaP-like transmembrane" evidence="2">
    <location>
        <begin position="1"/>
        <end position="60"/>
    </location>
</feature>
<dbReference type="EMBL" id="CP019434">
    <property type="protein sequence ID" value="APZ42437.1"/>
    <property type="molecule type" value="Genomic_DNA"/>
</dbReference>
<proteinExistence type="predicted"/>
<sequence>MKQNVGTVDRVLRVVLGLGLATQAFIGLATPWAWFAVLPVFTGSLGYCVVYRLLGIDTCGGVRQIARHAPQQVAQQRGRADEDA</sequence>
<dbReference type="Pfam" id="PF11127">
    <property type="entry name" value="YgaP-like_TM"/>
    <property type="match status" value="1"/>
</dbReference>
<feature type="transmembrane region" description="Helical" evidence="1">
    <location>
        <begin position="12"/>
        <end position="29"/>
    </location>
</feature>
<keyword evidence="1" id="KW-1133">Transmembrane helix</keyword>
<organism evidence="3 4">
    <name type="scientific">Acidihalobacter ferrooxydans</name>
    <dbReference type="NCBI Taxonomy" id="1765967"/>
    <lineage>
        <taxon>Bacteria</taxon>
        <taxon>Pseudomonadati</taxon>
        <taxon>Pseudomonadota</taxon>
        <taxon>Gammaproteobacteria</taxon>
        <taxon>Chromatiales</taxon>
        <taxon>Ectothiorhodospiraceae</taxon>
        <taxon>Acidihalobacter</taxon>
    </lineage>
</organism>
<evidence type="ECO:0000313" key="3">
    <source>
        <dbReference type="EMBL" id="APZ42437.1"/>
    </source>
</evidence>
<evidence type="ECO:0000259" key="2">
    <source>
        <dbReference type="Pfam" id="PF11127"/>
    </source>
</evidence>
<protein>
    <recommendedName>
        <fullName evidence="2">Inner membrane protein YgaP-like transmembrane domain-containing protein</fullName>
    </recommendedName>
</protein>
<dbReference type="STRING" id="1765967.BW247_04490"/>
<feature type="transmembrane region" description="Helical" evidence="1">
    <location>
        <begin position="35"/>
        <end position="54"/>
    </location>
</feature>
<name>A0A1P8UF11_9GAMM</name>
<dbReference type="KEGG" id="afy:BW247_04490"/>
<dbReference type="OrthoDB" id="9804804at2"/>
<keyword evidence="1" id="KW-0472">Membrane</keyword>
<reference evidence="3 4" key="1">
    <citation type="submission" date="2017-01" db="EMBL/GenBank/DDBJ databases">
        <title>Draft sequence of Acidihalobacter ferrooxidans strain DSM 14175 (strain V8).</title>
        <authorList>
            <person name="Khaleque H.N."/>
            <person name="Ramsay J.P."/>
            <person name="Murphy R.J.T."/>
            <person name="Kaksonen A.H."/>
            <person name="Boxall N.J."/>
            <person name="Watkin E.L.J."/>
        </authorList>
    </citation>
    <scope>NUCLEOTIDE SEQUENCE [LARGE SCALE GENOMIC DNA]</scope>
    <source>
        <strain evidence="3 4">V8</strain>
    </source>
</reference>
<dbReference type="InterPro" id="IPR021309">
    <property type="entry name" value="YgaP-like_TM"/>
</dbReference>
<dbReference type="RefSeq" id="WP_076836043.1">
    <property type="nucleotide sequence ID" value="NZ_CP019434.1"/>
</dbReference>